<sequence length="160" mass="17974">MKSHILERLISKSLLLMQMGWRLSMAGGSACVGSITMPSSPKDKGKRHHVGRWKRMERYSLKGSSLEAKKQLLDEVFQRQNAGGISSEEGKKKAEEEKKKANEESTKADEEEKNKVEEKKKVLKEKPIGTTSEALKFDMVGKSLKVKAHAWVDSEIEKGC</sequence>
<dbReference type="EMBL" id="CM042039">
    <property type="protein sequence ID" value="KAI3725046.1"/>
    <property type="molecule type" value="Genomic_DNA"/>
</dbReference>
<reference evidence="2" key="1">
    <citation type="journal article" date="2022" name="Mol. Ecol. Resour.">
        <title>The genomes of chicory, endive, great burdock and yacon provide insights into Asteraceae palaeo-polyploidization history and plant inulin production.</title>
        <authorList>
            <person name="Fan W."/>
            <person name="Wang S."/>
            <person name="Wang H."/>
            <person name="Wang A."/>
            <person name="Jiang F."/>
            <person name="Liu H."/>
            <person name="Zhao H."/>
            <person name="Xu D."/>
            <person name="Zhang Y."/>
        </authorList>
    </citation>
    <scope>NUCLEOTIDE SEQUENCE [LARGE SCALE GENOMIC DNA]</scope>
    <source>
        <strain evidence="2">cv. Yunnan</strain>
    </source>
</reference>
<dbReference type="Proteomes" id="UP001056120">
    <property type="component" value="Linkage Group LG22"/>
</dbReference>
<evidence type="ECO:0000313" key="1">
    <source>
        <dbReference type="EMBL" id="KAI3725046.1"/>
    </source>
</evidence>
<gene>
    <name evidence="1" type="ORF">L1987_64819</name>
</gene>
<name>A0ACB9BSM7_9ASTR</name>
<organism evidence="1 2">
    <name type="scientific">Smallanthus sonchifolius</name>
    <dbReference type="NCBI Taxonomy" id="185202"/>
    <lineage>
        <taxon>Eukaryota</taxon>
        <taxon>Viridiplantae</taxon>
        <taxon>Streptophyta</taxon>
        <taxon>Embryophyta</taxon>
        <taxon>Tracheophyta</taxon>
        <taxon>Spermatophyta</taxon>
        <taxon>Magnoliopsida</taxon>
        <taxon>eudicotyledons</taxon>
        <taxon>Gunneridae</taxon>
        <taxon>Pentapetalae</taxon>
        <taxon>asterids</taxon>
        <taxon>campanulids</taxon>
        <taxon>Asterales</taxon>
        <taxon>Asteraceae</taxon>
        <taxon>Asteroideae</taxon>
        <taxon>Heliantheae alliance</taxon>
        <taxon>Millerieae</taxon>
        <taxon>Smallanthus</taxon>
    </lineage>
</organism>
<proteinExistence type="predicted"/>
<keyword evidence="2" id="KW-1185">Reference proteome</keyword>
<evidence type="ECO:0000313" key="2">
    <source>
        <dbReference type="Proteomes" id="UP001056120"/>
    </source>
</evidence>
<reference evidence="1 2" key="2">
    <citation type="journal article" date="2022" name="Mol. Ecol. Resour.">
        <title>The genomes of chicory, endive, great burdock and yacon provide insights into Asteraceae paleo-polyploidization history and plant inulin production.</title>
        <authorList>
            <person name="Fan W."/>
            <person name="Wang S."/>
            <person name="Wang H."/>
            <person name="Wang A."/>
            <person name="Jiang F."/>
            <person name="Liu H."/>
            <person name="Zhao H."/>
            <person name="Xu D."/>
            <person name="Zhang Y."/>
        </authorList>
    </citation>
    <scope>NUCLEOTIDE SEQUENCE [LARGE SCALE GENOMIC DNA]</scope>
    <source>
        <strain evidence="2">cv. Yunnan</strain>
        <tissue evidence="1">Leaves</tissue>
    </source>
</reference>
<accession>A0ACB9BSM7</accession>
<protein>
    <submittedName>
        <fullName evidence="1">Uncharacterized protein</fullName>
    </submittedName>
</protein>
<comment type="caution">
    <text evidence="1">The sequence shown here is derived from an EMBL/GenBank/DDBJ whole genome shotgun (WGS) entry which is preliminary data.</text>
</comment>